<organism evidence="2 3">
    <name type="scientific">Halocaridina rubra</name>
    <name type="common">Hawaiian red shrimp</name>
    <dbReference type="NCBI Taxonomy" id="373956"/>
    <lineage>
        <taxon>Eukaryota</taxon>
        <taxon>Metazoa</taxon>
        <taxon>Ecdysozoa</taxon>
        <taxon>Arthropoda</taxon>
        <taxon>Crustacea</taxon>
        <taxon>Multicrustacea</taxon>
        <taxon>Malacostraca</taxon>
        <taxon>Eumalacostraca</taxon>
        <taxon>Eucarida</taxon>
        <taxon>Decapoda</taxon>
        <taxon>Pleocyemata</taxon>
        <taxon>Caridea</taxon>
        <taxon>Atyoidea</taxon>
        <taxon>Atyidae</taxon>
        <taxon>Halocaridina</taxon>
    </lineage>
</organism>
<protein>
    <submittedName>
        <fullName evidence="2">Uncharacterized protein</fullName>
    </submittedName>
</protein>
<name>A0AAN9A9K4_HALRR</name>
<feature type="compositionally biased region" description="Basic and acidic residues" evidence="1">
    <location>
        <begin position="1"/>
        <end position="17"/>
    </location>
</feature>
<sequence>MEEEKKKGGRGKEEKKEEKKKRKRGVSETRKKEDKKEEGGWKRRGKRMEEKGRLMRNPCPKCEVQARRSLGLAIWRISYLKRNGTLGLVRRSVTARLSRDFTFNLLQRDKERKTNVVNTRDFTERR</sequence>
<dbReference type="AlphaFoldDB" id="A0AAN9A9K4"/>
<accession>A0AAN9A9K4</accession>
<proteinExistence type="predicted"/>
<comment type="caution">
    <text evidence="2">The sequence shown here is derived from an EMBL/GenBank/DDBJ whole genome shotgun (WGS) entry which is preliminary data.</text>
</comment>
<dbReference type="EMBL" id="JAXCGZ010006697">
    <property type="protein sequence ID" value="KAK7079583.1"/>
    <property type="molecule type" value="Genomic_DNA"/>
</dbReference>
<evidence type="ECO:0000313" key="3">
    <source>
        <dbReference type="Proteomes" id="UP001381693"/>
    </source>
</evidence>
<feature type="region of interest" description="Disordered" evidence="1">
    <location>
        <begin position="1"/>
        <end position="54"/>
    </location>
</feature>
<evidence type="ECO:0000256" key="1">
    <source>
        <dbReference type="SAM" id="MobiDB-lite"/>
    </source>
</evidence>
<feature type="compositionally biased region" description="Basic and acidic residues" evidence="1">
    <location>
        <begin position="25"/>
        <end position="53"/>
    </location>
</feature>
<evidence type="ECO:0000313" key="2">
    <source>
        <dbReference type="EMBL" id="KAK7079583.1"/>
    </source>
</evidence>
<gene>
    <name evidence="2" type="ORF">SK128_008342</name>
</gene>
<dbReference type="Proteomes" id="UP001381693">
    <property type="component" value="Unassembled WGS sequence"/>
</dbReference>
<keyword evidence="3" id="KW-1185">Reference proteome</keyword>
<reference evidence="2 3" key="1">
    <citation type="submission" date="2023-11" db="EMBL/GenBank/DDBJ databases">
        <title>Halocaridina rubra genome assembly.</title>
        <authorList>
            <person name="Smith C."/>
        </authorList>
    </citation>
    <scope>NUCLEOTIDE SEQUENCE [LARGE SCALE GENOMIC DNA]</scope>
    <source>
        <strain evidence="2">EP-1</strain>
        <tissue evidence="2">Whole</tissue>
    </source>
</reference>